<dbReference type="HOGENOM" id="CLU_1105648_0_0_9"/>
<dbReference type="SUPFAM" id="SSF52266">
    <property type="entry name" value="SGNH hydrolase"/>
    <property type="match status" value="1"/>
</dbReference>
<dbReference type="eggNOG" id="COG2755">
    <property type="taxonomic scope" value="Bacteria"/>
</dbReference>
<dbReference type="PATRIC" id="fig|931276.5.peg.2595"/>
<proteinExistence type="predicted"/>
<dbReference type="InterPro" id="IPR036514">
    <property type="entry name" value="SGNH_hydro_sf"/>
</dbReference>
<protein>
    <submittedName>
        <fullName evidence="2">Lysophospholipase L1</fullName>
    </submittedName>
</protein>
<dbReference type="KEGG" id="csr:Cspa_c25880"/>
<evidence type="ECO:0000313" key="3">
    <source>
        <dbReference type="Proteomes" id="UP000011728"/>
    </source>
</evidence>
<dbReference type="EMBL" id="CP004121">
    <property type="protein sequence ID" value="AGF56353.1"/>
    <property type="molecule type" value="Genomic_DNA"/>
</dbReference>
<accession>M1MJ56</accession>
<name>M1MJ56_9CLOT</name>
<dbReference type="Proteomes" id="UP000011728">
    <property type="component" value="Chromosome"/>
</dbReference>
<dbReference type="RefSeq" id="WP_015392672.1">
    <property type="nucleotide sequence ID" value="NC_020291.1"/>
</dbReference>
<reference evidence="2 3" key="1">
    <citation type="submission" date="2013-02" db="EMBL/GenBank/DDBJ databases">
        <title>Genome sequence of Clostridium saccharoperbutylacetonicum N1-4(HMT).</title>
        <authorList>
            <person name="Poehlein A."/>
            <person name="Daniel R."/>
        </authorList>
    </citation>
    <scope>NUCLEOTIDE SEQUENCE [LARGE SCALE GENOMIC DNA]</scope>
    <source>
        <strain evidence="3">N1-4(HMT)</strain>
    </source>
</reference>
<dbReference type="STRING" id="36745.CLSAP_24080"/>
<dbReference type="PANTHER" id="PTHR30383:SF5">
    <property type="entry name" value="SGNH HYDROLASE-TYPE ESTERASE DOMAIN-CONTAINING PROTEIN"/>
    <property type="match status" value="1"/>
</dbReference>
<dbReference type="PANTHER" id="PTHR30383">
    <property type="entry name" value="THIOESTERASE 1/PROTEASE 1/LYSOPHOSPHOLIPASE L1"/>
    <property type="match status" value="1"/>
</dbReference>
<dbReference type="InterPro" id="IPR051532">
    <property type="entry name" value="Ester_Hydrolysis_Enzymes"/>
</dbReference>
<dbReference type="InterPro" id="IPR013830">
    <property type="entry name" value="SGNH_hydro"/>
</dbReference>
<gene>
    <name evidence="2" type="ORF">Cspa_c25880</name>
</gene>
<dbReference type="GO" id="GO:0004622">
    <property type="term" value="F:phosphatidylcholine lysophospholipase activity"/>
    <property type="evidence" value="ECO:0007669"/>
    <property type="project" value="TreeGrafter"/>
</dbReference>
<organism evidence="2 3">
    <name type="scientific">Clostridium saccharoperbutylacetonicum N1-4(HMT)</name>
    <dbReference type="NCBI Taxonomy" id="931276"/>
    <lineage>
        <taxon>Bacteria</taxon>
        <taxon>Bacillati</taxon>
        <taxon>Bacillota</taxon>
        <taxon>Clostridia</taxon>
        <taxon>Eubacteriales</taxon>
        <taxon>Clostridiaceae</taxon>
        <taxon>Clostridium</taxon>
    </lineage>
</organism>
<sequence length="251" mass="28204">MKKKVLSICLAFLLLIVLLISLILGISKSNIMNAHDKSDYDNWLNNKTSFEVKNNLILYKKLKNRQNINILLLGDDLALSKGKSDAHPGWSNLLVSYIEASFKNKVYLESLAQSGDTILEGEKIVTSNPNLENFDLIIICFGKNDSTNKIPLSTFQKNYSDLIEALKSKNPACTILTIIPSTLPESSDYRHEIENLNSDYNLKCIDMLDQFKTSKVEMATLSTNDFPNDNGYNLYAVSINDAIIKEVSNLK</sequence>
<dbReference type="AlphaFoldDB" id="M1MJ56"/>
<dbReference type="Gene3D" id="3.40.50.1110">
    <property type="entry name" value="SGNH hydrolase"/>
    <property type="match status" value="1"/>
</dbReference>
<evidence type="ECO:0000313" key="2">
    <source>
        <dbReference type="EMBL" id="AGF56353.1"/>
    </source>
</evidence>
<dbReference type="OrthoDB" id="8233337at2"/>
<keyword evidence="3" id="KW-1185">Reference proteome</keyword>
<dbReference type="Pfam" id="PF13472">
    <property type="entry name" value="Lipase_GDSL_2"/>
    <property type="match status" value="1"/>
</dbReference>
<dbReference type="CDD" id="cd00229">
    <property type="entry name" value="SGNH_hydrolase"/>
    <property type="match status" value="1"/>
</dbReference>
<feature type="domain" description="SGNH hydrolase-type esterase" evidence="1">
    <location>
        <begin position="73"/>
        <end position="232"/>
    </location>
</feature>
<evidence type="ECO:0000259" key="1">
    <source>
        <dbReference type="Pfam" id="PF13472"/>
    </source>
</evidence>